<feature type="coiled-coil region" evidence="1">
    <location>
        <begin position="216"/>
        <end position="243"/>
    </location>
</feature>
<keyword evidence="1" id="KW-0175">Coiled coil</keyword>
<accession>A0AAV5RXL0</accession>
<organism evidence="2 3">
    <name type="scientific">Maudiozyma humilis</name>
    <name type="common">Sour dough yeast</name>
    <name type="synonym">Kazachstania humilis</name>
    <dbReference type="NCBI Taxonomy" id="51915"/>
    <lineage>
        <taxon>Eukaryota</taxon>
        <taxon>Fungi</taxon>
        <taxon>Dikarya</taxon>
        <taxon>Ascomycota</taxon>
        <taxon>Saccharomycotina</taxon>
        <taxon>Saccharomycetes</taxon>
        <taxon>Saccharomycetales</taxon>
        <taxon>Saccharomycetaceae</taxon>
        <taxon>Maudiozyma</taxon>
    </lineage>
</organism>
<dbReference type="EMBL" id="BTGD01000008">
    <property type="protein sequence ID" value="GMM56354.1"/>
    <property type="molecule type" value="Genomic_DNA"/>
</dbReference>
<keyword evidence="3" id="KW-1185">Reference proteome</keyword>
<gene>
    <name evidence="2" type="ORF">DAKH74_029700</name>
</gene>
<evidence type="ECO:0000256" key="1">
    <source>
        <dbReference type="SAM" id="Coils"/>
    </source>
</evidence>
<dbReference type="AlphaFoldDB" id="A0AAV5RXL0"/>
<name>A0AAV5RXL0_MAUHU</name>
<evidence type="ECO:0000313" key="3">
    <source>
        <dbReference type="Proteomes" id="UP001377567"/>
    </source>
</evidence>
<dbReference type="Proteomes" id="UP001377567">
    <property type="component" value="Unassembled WGS sequence"/>
</dbReference>
<evidence type="ECO:0000313" key="2">
    <source>
        <dbReference type="EMBL" id="GMM56354.1"/>
    </source>
</evidence>
<proteinExistence type="predicted"/>
<sequence length="257" mass="29654">MSSATLCDIYKLIESAEQETKRGNLDNSIKYYKQTLKQINEICKDTIKDDLPSNVIEAVLILQKDITETIRDIQNILDIEQEAATPPDKARVPPRITTKPSVQSINRAAHSRQPSNSTNFNSDYLGSMYLKMNPSVNNIGGTKMWESNISTGRTGSPNDPFLLGIMNKMENNMVAEMARVQTVSESKQTQLQIEQAVHKHVEQFKREVAWYEQKKFVEYDTKMKQLEKENKKLQSKVEWLRLRWDSLVESAKERRNK</sequence>
<comment type="caution">
    <text evidence="2">The sequence shown here is derived from an EMBL/GenBank/DDBJ whole genome shotgun (WGS) entry which is preliminary data.</text>
</comment>
<protein>
    <submittedName>
        <fullName evidence="2">Atg38 protein</fullName>
    </submittedName>
</protein>
<reference evidence="2 3" key="1">
    <citation type="journal article" date="2023" name="Elife">
        <title>Identification of key yeast species and microbe-microbe interactions impacting larval growth of Drosophila in the wild.</title>
        <authorList>
            <person name="Mure A."/>
            <person name="Sugiura Y."/>
            <person name="Maeda R."/>
            <person name="Honda K."/>
            <person name="Sakurai N."/>
            <person name="Takahashi Y."/>
            <person name="Watada M."/>
            <person name="Katoh T."/>
            <person name="Gotoh A."/>
            <person name="Gotoh Y."/>
            <person name="Taniguchi I."/>
            <person name="Nakamura K."/>
            <person name="Hayashi T."/>
            <person name="Katayama T."/>
            <person name="Uemura T."/>
            <person name="Hattori Y."/>
        </authorList>
    </citation>
    <scope>NUCLEOTIDE SEQUENCE [LARGE SCALE GENOMIC DNA]</scope>
    <source>
        <strain evidence="2 3">KH-74</strain>
    </source>
</reference>